<dbReference type="InterPro" id="IPR036390">
    <property type="entry name" value="WH_DNA-bd_sf"/>
</dbReference>
<evidence type="ECO:0000259" key="1">
    <source>
        <dbReference type="Pfam" id="PF08279"/>
    </source>
</evidence>
<dbReference type="CDD" id="cd00090">
    <property type="entry name" value="HTH_ARSR"/>
    <property type="match status" value="1"/>
</dbReference>
<dbReference type="AlphaFoldDB" id="A0A4R6R726"/>
<proteinExistence type="predicted"/>
<organism evidence="2 3">
    <name type="scientific">Aquabacterium commune</name>
    <dbReference type="NCBI Taxonomy" id="70586"/>
    <lineage>
        <taxon>Bacteria</taxon>
        <taxon>Pseudomonadati</taxon>
        <taxon>Pseudomonadota</taxon>
        <taxon>Betaproteobacteria</taxon>
        <taxon>Burkholderiales</taxon>
        <taxon>Aquabacterium</taxon>
    </lineage>
</organism>
<name>A0A4R6R726_9BURK</name>
<keyword evidence="3" id="KW-1185">Reference proteome</keyword>
<gene>
    <name evidence="2" type="ORF">EV672_107120</name>
</gene>
<evidence type="ECO:0000313" key="3">
    <source>
        <dbReference type="Proteomes" id="UP000294593"/>
    </source>
</evidence>
<reference evidence="2 3" key="1">
    <citation type="submission" date="2019-03" db="EMBL/GenBank/DDBJ databases">
        <title>Genomic Encyclopedia of Type Strains, Phase IV (KMG-IV): sequencing the most valuable type-strain genomes for metagenomic binning, comparative biology and taxonomic classification.</title>
        <authorList>
            <person name="Goeker M."/>
        </authorList>
    </citation>
    <scope>NUCLEOTIDE SEQUENCE [LARGE SCALE GENOMIC DNA]</scope>
    <source>
        <strain evidence="2 3">DSM 11901</strain>
    </source>
</reference>
<dbReference type="EMBL" id="SNXW01000007">
    <property type="protein sequence ID" value="TDP81689.1"/>
    <property type="molecule type" value="Genomic_DNA"/>
</dbReference>
<sequence length="215" mass="23578">MLEMLGSRQKDLLVLLLKNKVGLTADDIAEQLGISRNAVRQHLAALENERLLKRGETCATGGRPKQLYVLTDKGHECFPRHYSWFAELLVTTLVEQAGATGVSAQLAALGRKIGLQLAAQHAHELGPNVERSEVLATLMDELGYVARAGRDTQGAALIEADNCVFHALAIKHPEVCEFDLALMSAFTDRQIDHQECMAKNGNVCRFRLSPPKPQA</sequence>
<evidence type="ECO:0000313" key="2">
    <source>
        <dbReference type="EMBL" id="TDP81689.1"/>
    </source>
</evidence>
<dbReference type="Pfam" id="PF08279">
    <property type="entry name" value="HTH_11"/>
    <property type="match status" value="1"/>
</dbReference>
<comment type="caution">
    <text evidence="2">The sequence shown here is derived from an EMBL/GenBank/DDBJ whole genome shotgun (WGS) entry which is preliminary data.</text>
</comment>
<dbReference type="SUPFAM" id="SSF46785">
    <property type="entry name" value="Winged helix' DNA-binding domain"/>
    <property type="match status" value="1"/>
</dbReference>
<dbReference type="OrthoDB" id="8545200at2"/>
<protein>
    <submittedName>
        <fullName evidence="2">Transcriptional regulator</fullName>
    </submittedName>
</protein>
<dbReference type="InterPro" id="IPR013196">
    <property type="entry name" value="HTH_11"/>
</dbReference>
<dbReference type="Gene3D" id="1.10.10.10">
    <property type="entry name" value="Winged helix-like DNA-binding domain superfamily/Winged helix DNA-binding domain"/>
    <property type="match status" value="1"/>
</dbReference>
<dbReference type="Proteomes" id="UP000294593">
    <property type="component" value="Unassembled WGS sequence"/>
</dbReference>
<feature type="domain" description="Helix-turn-helix type 11" evidence="1">
    <location>
        <begin position="8"/>
        <end position="48"/>
    </location>
</feature>
<dbReference type="InterPro" id="IPR011991">
    <property type="entry name" value="ArsR-like_HTH"/>
</dbReference>
<accession>A0A4R6R726</accession>
<dbReference type="InterPro" id="IPR036388">
    <property type="entry name" value="WH-like_DNA-bd_sf"/>
</dbReference>
<dbReference type="GO" id="GO:0006355">
    <property type="term" value="P:regulation of DNA-templated transcription"/>
    <property type="evidence" value="ECO:0007669"/>
    <property type="project" value="UniProtKB-ARBA"/>
</dbReference>